<comment type="caution">
    <text evidence="1">The sequence shown here is derived from an EMBL/GenBank/DDBJ whole genome shotgun (WGS) entry which is preliminary data.</text>
</comment>
<dbReference type="OrthoDB" id="2393597at2759"/>
<reference evidence="1 2" key="1">
    <citation type="submission" date="2018-06" db="EMBL/GenBank/DDBJ databases">
        <title>Comparative genomics reveals the genomic features of Rhizophagus irregularis, R. cerebriforme, R. diaphanum and Gigaspora rosea, and their symbiotic lifestyle signature.</title>
        <authorList>
            <person name="Morin E."/>
            <person name="San Clemente H."/>
            <person name="Chen E.C.H."/>
            <person name="De La Providencia I."/>
            <person name="Hainaut M."/>
            <person name="Kuo A."/>
            <person name="Kohler A."/>
            <person name="Murat C."/>
            <person name="Tang N."/>
            <person name="Roy S."/>
            <person name="Loubradou J."/>
            <person name="Henrissat B."/>
            <person name="Grigoriev I.V."/>
            <person name="Corradi N."/>
            <person name="Roux C."/>
            <person name="Martin F.M."/>
        </authorList>
    </citation>
    <scope>NUCLEOTIDE SEQUENCE [LARGE SCALE GENOMIC DNA]</scope>
    <source>
        <strain evidence="1 2">DAOM 194757</strain>
    </source>
</reference>
<dbReference type="STRING" id="44941.A0A397UWW5"/>
<dbReference type="AlphaFoldDB" id="A0A397UWW5"/>
<name>A0A397UWW5_9GLOM</name>
<keyword evidence="2" id="KW-1185">Reference proteome</keyword>
<evidence type="ECO:0000313" key="2">
    <source>
        <dbReference type="Proteomes" id="UP000266673"/>
    </source>
</evidence>
<organism evidence="1 2">
    <name type="scientific">Gigaspora rosea</name>
    <dbReference type="NCBI Taxonomy" id="44941"/>
    <lineage>
        <taxon>Eukaryota</taxon>
        <taxon>Fungi</taxon>
        <taxon>Fungi incertae sedis</taxon>
        <taxon>Mucoromycota</taxon>
        <taxon>Glomeromycotina</taxon>
        <taxon>Glomeromycetes</taxon>
        <taxon>Diversisporales</taxon>
        <taxon>Gigasporaceae</taxon>
        <taxon>Gigaspora</taxon>
    </lineage>
</organism>
<dbReference type="EMBL" id="QKWP01000943">
    <property type="protein sequence ID" value="RIB13239.1"/>
    <property type="molecule type" value="Genomic_DNA"/>
</dbReference>
<protein>
    <submittedName>
        <fullName evidence="1">Uncharacterized protein</fullName>
    </submittedName>
</protein>
<accession>A0A397UWW5</accession>
<evidence type="ECO:0000313" key="1">
    <source>
        <dbReference type="EMBL" id="RIB13239.1"/>
    </source>
</evidence>
<sequence length="339" mass="38626">MYKAYTNGTLNEVIKDKTSGVDYENDENDFFDDFNSLSQNNEISDSHAIATAASTIAEFNTIDIHDDDIENDLRDARLELAFLLSDASSSNNHDLEIHEKFYTGITEAGALDILYLVNLRKNHKCYSNQNMESKTTYRIQNLDHTNSVSSNMISSLIADCTSNIDTSRTEKLRGIRWKNQCHLSILSNTNKKLDLNGITVANIGEHNPLCKHGYGFAYINHELCLVQIVALYQKNSNYHSYVCGDVFSIDSLSYLSVKVFLPLQNNIFSPISNSGHMIFSHISTKFFIYFLGFGDFIHIYKQHNLITIFGRALELYRFFNKSSTKNLLRIIVNSEVEED</sequence>
<dbReference type="Proteomes" id="UP000266673">
    <property type="component" value="Unassembled WGS sequence"/>
</dbReference>
<proteinExistence type="predicted"/>
<gene>
    <name evidence="1" type="ORF">C2G38_2198430</name>
</gene>